<dbReference type="GO" id="GO:0009425">
    <property type="term" value="C:bacterial-type flagellum basal body"/>
    <property type="evidence" value="ECO:0007669"/>
    <property type="project" value="UniProtKB-SubCell"/>
</dbReference>
<keyword evidence="7" id="KW-1185">Reference proteome</keyword>
<dbReference type="NCBIfam" id="TIGR03506">
    <property type="entry name" value="FlgEFG_subfam"/>
    <property type="match status" value="1"/>
</dbReference>
<organism evidence="6 7">
    <name type="scientific">Vagococcus carniphilus</name>
    <dbReference type="NCBI Taxonomy" id="218144"/>
    <lineage>
        <taxon>Bacteria</taxon>
        <taxon>Bacillati</taxon>
        <taxon>Bacillota</taxon>
        <taxon>Bacilli</taxon>
        <taxon>Lactobacillales</taxon>
        <taxon>Enterococcaceae</taxon>
        <taxon>Vagococcus</taxon>
    </lineage>
</organism>
<dbReference type="GO" id="GO:0071978">
    <property type="term" value="P:bacterial-type flagellum-dependent swarming motility"/>
    <property type="evidence" value="ECO:0007669"/>
    <property type="project" value="TreeGrafter"/>
</dbReference>
<evidence type="ECO:0000313" key="6">
    <source>
        <dbReference type="EMBL" id="RSU15345.1"/>
    </source>
</evidence>
<dbReference type="InterPro" id="IPR019776">
    <property type="entry name" value="Flagellar_basal_body_rod_CS"/>
</dbReference>
<evidence type="ECO:0000259" key="3">
    <source>
        <dbReference type="Pfam" id="PF00460"/>
    </source>
</evidence>
<dbReference type="GeneID" id="95580673"/>
<dbReference type="Pfam" id="PF22692">
    <property type="entry name" value="LlgE_F_G_D1"/>
    <property type="match status" value="1"/>
</dbReference>
<comment type="caution">
    <text evidence="6">The sequence shown here is derived from an EMBL/GenBank/DDBJ whole genome shotgun (WGS) entry which is preliminary data.</text>
</comment>
<dbReference type="InterPro" id="IPR020013">
    <property type="entry name" value="Flagellar_FlgE/F/G"/>
</dbReference>
<keyword evidence="2" id="KW-0975">Bacterial flagellum</keyword>
<dbReference type="AlphaFoldDB" id="A0A430B4U3"/>
<sequence length="245" mass="26858">MNSSLSISRSGLKGLQTHLDITSNNIANVNTIGFKQKNTNFYELLRNDVAGQNGPLPNGVSRGMKATQGQFNMTQGSFIAGSNPFDLAISGEGMFGIRLPDNQLAYTRDGSFAFDQNGVLRNASGNRVEMTLNVPKNNWPKGEPYVREDGQVRIGNVLVGEIPVFDDANSSQLIEVGENQWVLPQGQAAAKLANPVIKQHFLEGSNVELAESMSDMIVTQRAYSMNAKVLQATDEMMQRINEYKQ</sequence>
<dbReference type="InterPro" id="IPR001444">
    <property type="entry name" value="Flag_bb_rod_N"/>
</dbReference>
<dbReference type="PROSITE" id="PS00588">
    <property type="entry name" value="FLAGELLA_BB_ROD"/>
    <property type="match status" value="1"/>
</dbReference>
<name>A0A430B4U3_9ENTE</name>
<feature type="domain" description="Flagellar basal body rod protein N-terminal" evidence="3">
    <location>
        <begin position="7"/>
        <end position="35"/>
    </location>
</feature>
<dbReference type="InterPro" id="IPR037925">
    <property type="entry name" value="FlgE/F/G-like"/>
</dbReference>
<comment type="similarity">
    <text evidence="1 2">Belongs to the flagella basal body rod proteins family.</text>
</comment>
<evidence type="ECO:0000259" key="4">
    <source>
        <dbReference type="Pfam" id="PF06429"/>
    </source>
</evidence>
<dbReference type="RefSeq" id="WP_126793131.1">
    <property type="nucleotide sequence ID" value="NZ_CP060720.1"/>
</dbReference>
<dbReference type="PANTHER" id="PTHR30435">
    <property type="entry name" value="FLAGELLAR PROTEIN"/>
    <property type="match status" value="1"/>
</dbReference>
<reference evidence="6 7" key="1">
    <citation type="submission" date="2017-05" db="EMBL/GenBank/DDBJ databases">
        <title>Vagococcus spp. assemblies.</title>
        <authorList>
            <person name="Gulvik C.A."/>
        </authorList>
    </citation>
    <scope>NUCLEOTIDE SEQUENCE [LARGE SCALE GENOMIC DNA]</scope>
    <source>
        <strain evidence="6 7">SS1714</strain>
    </source>
</reference>
<proteinExistence type="inferred from homology"/>
<accession>A0A430B4U3</accession>
<feature type="domain" description="Flagellar basal-body/hook protein C-terminal" evidence="4">
    <location>
        <begin position="199"/>
        <end position="241"/>
    </location>
</feature>
<dbReference type="EMBL" id="NGKB01000005">
    <property type="protein sequence ID" value="RSU15345.1"/>
    <property type="molecule type" value="Genomic_DNA"/>
</dbReference>
<dbReference type="Pfam" id="PF06429">
    <property type="entry name" value="Flg_bbr_C"/>
    <property type="match status" value="1"/>
</dbReference>
<evidence type="ECO:0000259" key="5">
    <source>
        <dbReference type="Pfam" id="PF22692"/>
    </source>
</evidence>
<feature type="domain" description="Flagellar hook protein FlgE/F/G-like D1" evidence="5">
    <location>
        <begin position="88"/>
        <end position="152"/>
    </location>
</feature>
<dbReference type="Pfam" id="PF00460">
    <property type="entry name" value="Flg_bb_rod"/>
    <property type="match status" value="1"/>
</dbReference>
<dbReference type="InterPro" id="IPR053967">
    <property type="entry name" value="LlgE_F_G-like_D1"/>
</dbReference>
<dbReference type="SUPFAM" id="SSF117143">
    <property type="entry name" value="Flagellar hook protein flgE"/>
    <property type="match status" value="1"/>
</dbReference>
<evidence type="ECO:0000256" key="2">
    <source>
        <dbReference type="RuleBase" id="RU362116"/>
    </source>
</evidence>
<dbReference type="OrthoDB" id="9804559at2"/>
<gene>
    <name evidence="6" type="ORF">CBF28_06365</name>
</gene>
<dbReference type="InterPro" id="IPR010930">
    <property type="entry name" value="Flg_bb/hook_C_dom"/>
</dbReference>
<dbReference type="Proteomes" id="UP000288028">
    <property type="component" value="Unassembled WGS sequence"/>
</dbReference>
<dbReference type="PANTHER" id="PTHR30435:SF19">
    <property type="entry name" value="FLAGELLAR BASAL-BODY ROD PROTEIN FLGG"/>
    <property type="match status" value="1"/>
</dbReference>
<evidence type="ECO:0000313" key="7">
    <source>
        <dbReference type="Proteomes" id="UP000288028"/>
    </source>
</evidence>
<protein>
    <submittedName>
        <fullName evidence="6">Uncharacterized protein</fullName>
    </submittedName>
</protein>
<comment type="subcellular location">
    <subcellularLocation>
        <location evidence="2">Bacterial flagellum basal body</location>
    </subcellularLocation>
</comment>
<evidence type="ECO:0000256" key="1">
    <source>
        <dbReference type="ARBA" id="ARBA00009677"/>
    </source>
</evidence>